<feature type="domain" description="C2H2-type" evidence="9">
    <location>
        <begin position="885"/>
        <end position="912"/>
    </location>
</feature>
<feature type="compositionally biased region" description="Gly residues" evidence="8">
    <location>
        <begin position="549"/>
        <end position="558"/>
    </location>
</feature>
<keyword evidence="6" id="KW-0539">Nucleus</keyword>
<keyword evidence="10" id="KW-1185">Reference proteome</keyword>
<dbReference type="RefSeq" id="XP_070659100.1">
    <property type="nucleotide sequence ID" value="XM_070802999.1"/>
</dbReference>
<comment type="subcellular location">
    <subcellularLocation>
        <location evidence="1">Nucleus</location>
    </subcellularLocation>
</comment>
<evidence type="ECO:0000256" key="5">
    <source>
        <dbReference type="ARBA" id="ARBA00022833"/>
    </source>
</evidence>
<feature type="domain" description="C2H2-type" evidence="9">
    <location>
        <begin position="1025"/>
        <end position="1050"/>
    </location>
</feature>
<dbReference type="PANTHER" id="PTHR23226">
    <property type="entry name" value="ZINC FINGER AND SCAN DOMAIN-CONTAINING"/>
    <property type="match status" value="1"/>
</dbReference>
<feature type="compositionally biased region" description="Low complexity" evidence="8">
    <location>
        <begin position="608"/>
        <end position="625"/>
    </location>
</feature>
<dbReference type="Pfam" id="PF00096">
    <property type="entry name" value="zf-C2H2"/>
    <property type="match status" value="9"/>
</dbReference>
<feature type="domain" description="C2H2-type" evidence="9">
    <location>
        <begin position="310"/>
        <end position="337"/>
    </location>
</feature>
<evidence type="ECO:0000259" key="9">
    <source>
        <dbReference type="PROSITE" id="PS50157"/>
    </source>
</evidence>
<evidence type="ECO:0000256" key="2">
    <source>
        <dbReference type="ARBA" id="ARBA00022723"/>
    </source>
</evidence>
<feature type="region of interest" description="Disordered" evidence="8">
    <location>
        <begin position="731"/>
        <end position="791"/>
    </location>
</feature>
<feature type="domain" description="C2H2-type" evidence="9">
    <location>
        <begin position="829"/>
        <end position="856"/>
    </location>
</feature>
<feature type="domain" description="C2H2-type" evidence="9">
    <location>
        <begin position="282"/>
        <end position="309"/>
    </location>
</feature>
<feature type="domain" description="C2H2-type" evidence="9">
    <location>
        <begin position="997"/>
        <end position="1024"/>
    </location>
</feature>
<keyword evidence="5" id="KW-0862">Zinc</keyword>
<feature type="region of interest" description="Disordered" evidence="8">
    <location>
        <begin position="136"/>
        <end position="235"/>
    </location>
</feature>
<feature type="domain" description="C2H2-type" evidence="9">
    <location>
        <begin position="913"/>
        <end position="940"/>
    </location>
</feature>
<dbReference type="PROSITE" id="PS00028">
    <property type="entry name" value="ZINC_FINGER_C2H2_1"/>
    <property type="match status" value="10"/>
</dbReference>
<keyword evidence="2" id="KW-0479">Metal-binding</keyword>
<evidence type="ECO:0000313" key="10">
    <source>
        <dbReference type="Proteomes" id="UP001652663"/>
    </source>
</evidence>
<gene>
    <name evidence="11" type="primary">ZNF696</name>
</gene>
<feature type="region of interest" description="Disordered" evidence="8">
    <location>
        <begin position="545"/>
        <end position="587"/>
    </location>
</feature>
<feature type="region of interest" description="Disordered" evidence="8">
    <location>
        <begin position="316"/>
        <end position="338"/>
    </location>
</feature>
<dbReference type="PROSITE" id="PS50157">
    <property type="entry name" value="ZINC_FINGER_C2H2_2"/>
    <property type="match status" value="12"/>
</dbReference>
<feature type="domain" description="C2H2-type" evidence="9">
    <location>
        <begin position="857"/>
        <end position="884"/>
    </location>
</feature>
<accession>A0ABM4TGB8</accession>
<evidence type="ECO:0000256" key="3">
    <source>
        <dbReference type="ARBA" id="ARBA00022737"/>
    </source>
</evidence>
<dbReference type="SMART" id="SM00355">
    <property type="entry name" value="ZnF_C2H2"/>
    <property type="match status" value="10"/>
</dbReference>
<dbReference type="GeneID" id="109568384"/>
<sequence length="1050" mass="112784">MAMKIDWNLKPNSTFNSPALPVLPSGPVIAWLYSVEEEPSGFEGCLCLTARFSEVPRPVAIQHLGQLQGSAPVRAPPAGPPSRASESSGKCSRRRAGLAVGAAFARFRLPQPRGGGGVAPRCGSLGPAARLAVDAVSRPAPSGLPPTVRTTPDRRATSVRQEGVPRPLGPGTRRPQARDQHDVLVSPTPALSPAVTSPATPSAKGTRPGSPLPEEGTQGHAGVGSPSLGTSSPPACGTQGLPALAKAWSGRSFPLGEKPHQCVQESFRIDIGLEDPHWQEAISCSQRGKAFVHSSQVTQPPRFHSREKPVTCPRCSPSFSQSSSLTQHQRGHPGEEPYACQECAAPSALAPSSASILTGEKPSECSRTFRALSDFFRHQWVHTAEKFFAVLSEQGLPLSSHLSQGRRAESSAQARPEAGSGTCTPVKTPVLAPSPAALPGLHCPLGRPQSPQVCGRSGPAGRDQPGTQGRREEGVHLPGPAALRLRRPALRRPALGGSPWGGRPRGLSASNCLFPRALPLSPRAPVSSVGAFAHCAVSKVAIPSDDPGLGPGPGGGHGAGREGSRGKGRAREASRRSAEGSPAGAGAVNVKVYRQPPRVVHARLGSPARTRAGRSTPPTAPAAARVPQGSRVPVLRRLERHRNCLCHLGGRFFPRAEGLRGSHCGHSCRKQQTEPGLDLQTTTERAALMDTCTAFQASKGSHQASCCAASAAEHRAQSAELMPRQVALKEGGHGEATPGLLQGPSQTLGLPDPCGNEEAAERPRGSPRRHEVHEDRVSRSEVTLNTASAVDGRGPWKGRPYRCSTCDRSFKCYSDVVKHQSIHSGEKPYECSDCGKAFIHSSHVVRHQRIHNGEKPYLCKECGKAFSQSFNLIRHQRIHTGERPYECAECGKCFSQRSDATKHQRIHTGERLYGCSECGKTFIHSSNVVRHRRIHHRENPYECRECGKAFSQSSNLIQHQRVHTGEKPYACQECGRAFSRSSFLSEHRRIHTGEKPYECGECGRSFRALSGFFRHQRIHTGEKPFHCAQCGRAFRLSFHLIQHQRVHGTE</sequence>
<feature type="region of interest" description="Disordered" evidence="8">
    <location>
        <begin position="402"/>
        <end position="478"/>
    </location>
</feature>
<name>A0ABM4TGB8_BOSIN</name>
<dbReference type="Gene3D" id="3.30.160.60">
    <property type="entry name" value="Classic Zinc Finger"/>
    <property type="match status" value="11"/>
</dbReference>
<protein>
    <submittedName>
        <fullName evidence="11">Zinc finger protein 696</fullName>
    </submittedName>
</protein>
<evidence type="ECO:0000256" key="1">
    <source>
        <dbReference type="ARBA" id="ARBA00004123"/>
    </source>
</evidence>
<feature type="compositionally biased region" description="Basic and acidic residues" evidence="8">
    <location>
        <begin position="559"/>
        <end position="578"/>
    </location>
</feature>
<dbReference type="SUPFAM" id="SSF57667">
    <property type="entry name" value="beta-beta-alpha zinc fingers"/>
    <property type="match status" value="7"/>
</dbReference>
<evidence type="ECO:0000256" key="7">
    <source>
        <dbReference type="PROSITE-ProRule" id="PRU00042"/>
    </source>
</evidence>
<feature type="region of interest" description="Disordered" evidence="8">
    <location>
        <begin position="70"/>
        <end position="93"/>
    </location>
</feature>
<feature type="compositionally biased region" description="Basic and acidic residues" evidence="8">
    <location>
        <begin position="759"/>
        <end position="779"/>
    </location>
</feature>
<evidence type="ECO:0000313" key="11">
    <source>
        <dbReference type="RefSeq" id="XP_070659100.1"/>
    </source>
</evidence>
<keyword evidence="3" id="KW-0677">Repeat</keyword>
<feature type="domain" description="C2H2-type" evidence="9">
    <location>
        <begin position="941"/>
        <end position="968"/>
    </location>
</feature>
<reference evidence="11" key="1">
    <citation type="submission" date="2025-08" db="UniProtKB">
        <authorList>
            <consortium name="RefSeq"/>
        </authorList>
    </citation>
    <scope>IDENTIFICATION</scope>
    <source>
        <tissue evidence="11">Blood</tissue>
    </source>
</reference>
<feature type="domain" description="C2H2-type" evidence="9">
    <location>
        <begin position="969"/>
        <end position="996"/>
    </location>
</feature>
<dbReference type="InterPro" id="IPR036236">
    <property type="entry name" value="Znf_C2H2_sf"/>
</dbReference>
<dbReference type="Proteomes" id="UP001652663">
    <property type="component" value="Chromosome 14"/>
</dbReference>
<proteinExistence type="predicted"/>
<feature type="region of interest" description="Disordered" evidence="8">
    <location>
        <begin position="608"/>
        <end position="628"/>
    </location>
</feature>
<dbReference type="InterPro" id="IPR013087">
    <property type="entry name" value="Znf_C2H2_type"/>
</dbReference>
<evidence type="ECO:0000256" key="4">
    <source>
        <dbReference type="ARBA" id="ARBA00022771"/>
    </source>
</evidence>
<dbReference type="PANTHER" id="PTHR23226:SF366">
    <property type="entry name" value="ZINC FINGER PROTEIN ZFP2"/>
    <property type="match status" value="1"/>
</dbReference>
<organism evidence="10 11">
    <name type="scientific">Bos indicus</name>
    <name type="common">Zebu</name>
    <dbReference type="NCBI Taxonomy" id="9915"/>
    <lineage>
        <taxon>Eukaryota</taxon>
        <taxon>Metazoa</taxon>
        <taxon>Chordata</taxon>
        <taxon>Craniata</taxon>
        <taxon>Vertebrata</taxon>
        <taxon>Euteleostomi</taxon>
        <taxon>Mammalia</taxon>
        <taxon>Eutheria</taxon>
        <taxon>Laurasiatheria</taxon>
        <taxon>Artiodactyla</taxon>
        <taxon>Ruminantia</taxon>
        <taxon>Pecora</taxon>
        <taxon>Bovidae</taxon>
        <taxon>Bovinae</taxon>
        <taxon>Bos</taxon>
    </lineage>
</organism>
<keyword evidence="4 7" id="KW-0863">Zinc-finger</keyword>
<evidence type="ECO:0000256" key="8">
    <source>
        <dbReference type="SAM" id="MobiDB-lite"/>
    </source>
</evidence>
<evidence type="ECO:0000256" key="6">
    <source>
        <dbReference type="ARBA" id="ARBA00023242"/>
    </source>
</evidence>
<feature type="domain" description="C2H2-type" evidence="9">
    <location>
        <begin position="363"/>
        <end position="387"/>
    </location>
</feature>
<feature type="domain" description="C2H2-type" evidence="9">
    <location>
        <begin position="801"/>
        <end position="828"/>
    </location>
</feature>